<sequence>MSTHDQERVLPNQRRVVVIGGGLSGITAAIALKRDLNFHNFTIYDRADALGGTWKYNVYPGCRSDVATHFYSLSTDLNPDWEESHVLQPQLLAYWQGLADKYHLSSHVQPNSDVTEVAWDDEHQLYHLTIRDVRSGEVRTDEAHVVVSALGALDVLSYPPELDGVVKTFKGKQFHSARWDDSVELHGKRVAVVGNGCSATQLIPYIVKDPSTHVVSFCRQPKWIAPAANFKYSNFSRWLFRNVPFWTRLYRWILYFQLEMIYFYVMGGGQNSMLRRIGEQTLRNYMKSKTPESLHSQIIPTIPLGCQRIILDYGYLESLRARNHELNFDGIAEVTETGFITKKGETFDFDVIIMATGFVVDKYPLNVKGINGKSLQDYHAEHGGPSAYRGISTPGFPNFYMFAGPNTATGHGSACYMTEVNTDYIMQMIKPVVDGNVASFRPSDRATDAWNESLQKRLSTSVWAYCSSWYRVDHDKKILVVWPGTLTEYWWRLREPIWNDFKVVDGERWERTRRGAGMELVLKICAVLMGAASMLLWRAS</sequence>
<evidence type="ECO:0000256" key="4">
    <source>
        <dbReference type="ARBA" id="ARBA00010139"/>
    </source>
</evidence>
<evidence type="ECO:0000256" key="3">
    <source>
        <dbReference type="ARBA" id="ARBA00007588"/>
    </source>
</evidence>
<comment type="catalytic activity">
    <reaction evidence="10">
        <text>L-ornithine + NADPH + O2 = N(5)-hydroxy-L-ornithine + NADP(+) + H2O</text>
        <dbReference type="Rhea" id="RHEA:41508"/>
        <dbReference type="ChEBI" id="CHEBI:15377"/>
        <dbReference type="ChEBI" id="CHEBI:15379"/>
        <dbReference type="ChEBI" id="CHEBI:46911"/>
        <dbReference type="ChEBI" id="CHEBI:57783"/>
        <dbReference type="ChEBI" id="CHEBI:58349"/>
        <dbReference type="ChEBI" id="CHEBI:78275"/>
        <dbReference type="EC" id="1.14.13.196"/>
    </reaction>
</comment>
<keyword evidence="13" id="KW-1185">Reference proteome</keyword>
<dbReference type="Pfam" id="PF13450">
    <property type="entry name" value="NAD_binding_8"/>
    <property type="match status" value="1"/>
</dbReference>
<dbReference type="InterPro" id="IPR036188">
    <property type="entry name" value="FAD/NAD-bd_sf"/>
</dbReference>
<evidence type="ECO:0000256" key="8">
    <source>
        <dbReference type="ARBA" id="ARBA00022857"/>
    </source>
</evidence>
<comment type="similarity">
    <text evidence="3">Belongs to the lysine N(6)-hydroxylase/L-ornithine N(5)-oxygenase family.</text>
</comment>
<gene>
    <name evidence="12" type="ORF">EIP91_010579</name>
</gene>
<keyword evidence="7" id="KW-0274">FAD</keyword>
<comment type="similarity">
    <text evidence="4">Belongs to the FAD-binding monooxygenase family.</text>
</comment>
<dbReference type="PANTHER" id="PTHR42877:SF4">
    <property type="entry name" value="FAD_NAD(P)-BINDING DOMAIN-CONTAINING PROTEIN-RELATED"/>
    <property type="match status" value="1"/>
</dbReference>
<dbReference type="AlphaFoldDB" id="A0A4R0RN95"/>
<dbReference type="Pfam" id="PF13434">
    <property type="entry name" value="Lys_Orn_oxgnase"/>
    <property type="match status" value="1"/>
</dbReference>
<dbReference type="Gene3D" id="3.50.50.60">
    <property type="entry name" value="FAD/NAD(P)-binding domain"/>
    <property type="match status" value="2"/>
</dbReference>
<accession>A0A4R0RN95</accession>
<evidence type="ECO:0000256" key="2">
    <source>
        <dbReference type="ARBA" id="ARBA00004924"/>
    </source>
</evidence>
<keyword evidence="6" id="KW-0285">Flavoprotein</keyword>
<dbReference type="PANTHER" id="PTHR42877">
    <property type="entry name" value="L-ORNITHINE N(5)-MONOOXYGENASE-RELATED"/>
    <property type="match status" value="1"/>
</dbReference>
<dbReference type="EC" id="1.14.13.196" evidence="5"/>
<evidence type="ECO:0000256" key="1">
    <source>
        <dbReference type="ARBA" id="ARBA00001974"/>
    </source>
</evidence>
<evidence type="ECO:0000256" key="11">
    <source>
        <dbReference type="ARBA" id="ARBA00049248"/>
    </source>
</evidence>
<dbReference type="InterPro" id="IPR051209">
    <property type="entry name" value="FAD-bind_Monooxygenase_sf"/>
</dbReference>
<comment type="pathway">
    <text evidence="2">Siderophore biosynthesis.</text>
</comment>
<dbReference type="EMBL" id="RWJN01000064">
    <property type="protein sequence ID" value="TCD68523.1"/>
    <property type="molecule type" value="Genomic_DNA"/>
</dbReference>
<comment type="catalytic activity">
    <reaction evidence="11">
        <text>L-ornithine + NADH + O2 = N(5)-hydroxy-L-ornithine + NAD(+) + H2O</text>
        <dbReference type="Rhea" id="RHEA:41512"/>
        <dbReference type="ChEBI" id="CHEBI:15377"/>
        <dbReference type="ChEBI" id="CHEBI:15379"/>
        <dbReference type="ChEBI" id="CHEBI:46911"/>
        <dbReference type="ChEBI" id="CHEBI:57540"/>
        <dbReference type="ChEBI" id="CHEBI:57945"/>
        <dbReference type="ChEBI" id="CHEBI:78275"/>
        <dbReference type="EC" id="1.14.13.196"/>
    </reaction>
</comment>
<evidence type="ECO:0000256" key="6">
    <source>
        <dbReference type="ARBA" id="ARBA00022630"/>
    </source>
</evidence>
<keyword evidence="9" id="KW-0560">Oxidoreductase</keyword>
<proteinExistence type="inferred from homology"/>
<dbReference type="GO" id="GO:0016491">
    <property type="term" value="F:oxidoreductase activity"/>
    <property type="evidence" value="ECO:0007669"/>
    <property type="project" value="UniProtKB-KW"/>
</dbReference>
<evidence type="ECO:0000256" key="7">
    <source>
        <dbReference type="ARBA" id="ARBA00022827"/>
    </source>
</evidence>
<comment type="cofactor">
    <cofactor evidence="1">
        <name>FAD</name>
        <dbReference type="ChEBI" id="CHEBI:57692"/>
    </cofactor>
</comment>
<protein>
    <recommendedName>
        <fullName evidence="5">L-ornithine N(5)-monooxygenase [NAD(P)H]</fullName>
        <ecNumber evidence="5">1.14.13.196</ecNumber>
    </recommendedName>
</protein>
<keyword evidence="8" id="KW-0521">NADP</keyword>
<reference evidence="12 13" key="1">
    <citation type="submission" date="2018-11" db="EMBL/GenBank/DDBJ databases">
        <title>Genome assembly of Steccherinum ochraceum LE-BIN_3174, the white-rot fungus of the Steccherinaceae family (The Residual Polyporoid clade, Polyporales, Basidiomycota).</title>
        <authorList>
            <person name="Fedorova T.V."/>
            <person name="Glazunova O.A."/>
            <person name="Landesman E.O."/>
            <person name="Moiseenko K.V."/>
            <person name="Psurtseva N.V."/>
            <person name="Savinova O.S."/>
            <person name="Shakhova N.V."/>
            <person name="Tyazhelova T.V."/>
            <person name="Vasina D.V."/>
        </authorList>
    </citation>
    <scope>NUCLEOTIDE SEQUENCE [LARGE SCALE GENOMIC DNA]</scope>
    <source>
        <strain evidence="12 13">LE-BIN_3174</strain>
    </source>
</reference>
<evidence type="ECO:0000256" key="10">
    <source>
        <dbReference type="ARBA" id="ARBA00047598"/>
    </source>
</evidence>
<dbReference type="SUPFAM" id="SSF51905">
    <property type="entry name" value="FAD/NAD(P)-binding domain"/>
    <property type="match status" value="2"/>
</dbReference>
<dbReference type="STRING" id="92696.A0A4R0RN95"/>
<evidence type="ECO:0000256" key="5">
    <source>
        <dbReference type="ARBA" id="ARBA00012881"/>
    </source>
</evidence>
<organism evidence="12 13">
    <name type="scientific">Steccherinum ochraceum</name>
    <dbReference type="NCBI Taxonomy" id="92696"/>
    <lineage>
        <taxon>Eukaryota</taxon>
        <taxon>Fungi</taxon>
        <taxon>Dikarya</taxon>
        <taxon>Basidiomycota</taxon>
        <taxon>Agaricomycotina</taxon>
        <taxon>Agaricomycetes</taxon>
        <taxon>Polyporales</taxon>
        <taxon>Steccherinaceae</taxon>
        <taxon>Steccherinum</taxon>
    </lineage>
</organism>
<evidence type="ECO:0000313" key="13">
    <source>
        <dbReference type="Proteomes" id="UP000292702"/>
    </source>
</evidence>
<dbReference type="Proteomes" id="UP000292702">
    <property type="component" value="Unassembled WGS sequence"/>
</dbReference>
<evidence type="ECO:0000313" key="12">
    <source>
        <dbReference type="EMBL" id="TCD68523.1"/>
    </source>
</evidence>
<name>A0A4R0RN95_9APHY</name>
<comment type="caution">
    <text evidence="12">The sequence shown here is derived from an EMBL/GenBank/DDBJ whole genome shotgun (WGS) entry which is preliminary data.</text>
</comment>
<dbReference type="InterPro" id="IPR025700">
    <property type="entry name" value="Lys/Orn_oxygenase"/>
</dbReference>
<dbReference type="OrthoDB" id="74360at2759"/>
<evidence type="ECO:0000256" key="9">
    <source>
        <dbReference type="ARBA" id="ARBA00023002"/>
    </source>
</evidence>